<feature type="compositionally biased region" description="Low complexity" evidence="6">
    <location>
        <begin position="244"/>
        <end position="267"/>
    </location>
</feature>
<gene>
    <name evidence="9" type="ORF">NDK47_04845</name>
</gene>
<dbReference type="Pfam" id="PF07690">
    <property type="entry name" value="MFS_1"/>
    <property type="match status" value="1"/>
</dbReference>
<dbReference type="InterPro" id="IPR036259">
    <property type="entry name" value="MFS_trans_sf"/>
</dbReference>
<dbReference type="InterPro" id="IPR011701">
    <property type="entry name" value="MFS"/>
</dbReference>
<evidence type="ECO:0000259" key="8">
    <source>
        <dbReference type="PROSITE" id="PS50850"/>
    </source>
</evidence>
<reference evidence="9" key="1">
    <citation type="submission" date="2022-06" db="EMBL/GenBank/DDBJ databases">
        <title>Genome sequencing of Brevibacillus sp. BB3-R1.</title>
        <authorList>
            <person name="Heo J."/>
            <person name="Lee D."/>
            <person name="Won M."/>
            <person name="Han B.-H."/>
            <person name="Hong S.-B."/>
            <person name="Kwon S.-W."/>
        </authorList>
    </citation>
    <scope>NUCLEOTIDE SEQUENCE</scope>
    <source>
        <strain evidence="9">BB3-R1</strain>
    </source>
</reference>
<organism evidence="9 10">
    <name type="scientific">Brevibacillus ruminantium</name>
    <dbReference type="NCBI Taxonomy" id="2950604"/>
    <lineage>
        <taxon>Bacteria</taxon>
        <taxon>Bacillati</taxon>
        <taxon>Bacillota</taxon>
        <taxon>Bacilli</taxon>
        <taxon>Bacillales</taxon>
        <taxon>Paenibacillaceae</taxon>
        <taxon>Brevibacillus</taxon>
    </lineage>
</organism>
<accession>A0ABY4WIK8</accession>
<feature type="transmembrane region" description="Helical" evidence="7">
    <location>
        <begin position="433"/>
        <end position="454"/>
    </location>
</feature>
<evidence type="ECO:0000313" key="9">
    <source>
        <dbReference type="EMBL" id="USG66631.1"/>
    </source>
</evidence>
<dbReference type="PANTHER" id="PTHR23542">
    <property type="match status" value="1"/>
</dbReference>
<feature type="transmembrane region" description="Helical" evidence="7">
    <location>
        <begin position="283"/>
        <end position="305"/>
    </location>
</feature>
<dbReference type="SUPFAM" id="SSF103473">
    <property type="entry name" value="MFS general substrate transporter"/>
    <property type="match status" value="1"/>
</dbReference>
<feature type="transmembrane region" description="Helical" evidence="7">
    <location>
        <begin position="351"/>
        <end position="369"/>
    </location>
</feature>
<feature type="transmembrane region" description="Helical" evidence="7">
    <location>
        <begin position="49"/>
        <end position="69"/>
    </location>
</feature>
<dbReference type="InterPro" id="IPR020846">
    <property type="entry name" value="MFS_dom"/>
</dbReference>
<protein>
    <submittedName>
        <fullName evidence="9">MFS transporter</fullName>
    </submittedName>
</protein>
<dbReference type="PANTHER" id="PTHR23542:SF1">
    <property type="entry name" value="MAJOR FACILITATOR SUPERFAMILY (MFS) PROFILE DOMAIN-CONTAINING PROTEIN"/>
    <property type="match status" value="1"/>
</dbReference>
<comment type="subcellular location">
    <subcellularLocation>
        <location evidence="1">Cell membrane</location>
        <topology evidence="1">Multi-pass membrane protein</topology>
    </subcellularLocation>
</comment>
<evidence type="ECO:0000256" key="1">
    <source>
        <dbReference type="ARBA" id="ARBA00004651"/>
    </source>
</evidence>
<feature type="domain" description="Major facilitator superfamily (MFS) profile" evidence="8">
    <location>
        <begin position="282"/>
        <end position="474"/>
    </location>
</feature>
<feature type="transmembrane region" description="Helical" evidence="7">
    <location>
        <begin position="317"/>
        <end position="339"/>
    </location>
</feature>
<keyword evidence="3 7" id="KW-0812">Transmembrane</keyword>
<evidence type="ECO:0000256" key="4">
    <source>
        <dbReference type="ARBA" id="ARBA00022989"/>
    </source>
</evidence>
<dbReference type="EMBL" id="CP098755">
    <property type="protein sequence ID" value="USG66631.1"/>
    <property type="molecule type" value="Genomic_DNA"/>
</dbReference>
<dbReference type="RefSeq" id="WP_251873739.1">
    <property type="nucleotide sequence ID" value="NZ_CP098755.1"/>
</dbReference>
<dbReference type="Proteomes" id="UP001056500">
    <property type="component" value="Chromosome"/>
</dbReference>
<keyword evidence="4 7" id="KW-1133">Transmembrane helix</keyword>
<dbReference type="PROSITE" id="PS50850">
    <property type="entry name" value="MFS"/>
    <property type="match status" value="1"/>
</dbReference>
<feature type="transmembrane region" description="Helical" evidence="7">
    <location>
        <begin position="81"/>
        <end position="102"/>
    </location>
</feature>
<feature type="region of interest" description="Disordered" evidence="6">
    <location>
        <begin position="199"/>
        <end position="272"/>
    </location>
</feature>
<dbReference type="Gene3D" id="1.20.1250.20">
    <property type="entry name" value="MFS general substrate transporter like domains"/>
    <property type="match status" value="1"/>
</dbReference>
<evidence type="ECO:0000313" key="10">
    <source>
        <dbReference type="Proteomes" id="UP001056500"/>
    </source>
</evidence>
<feature type="transmembrane region" description="Helical" evidence="7">
    <location>
        <begin position="138"/>
        <end position="160"/>
    </location>
</feature>
<keyword evidence="2" id="KW-0813">Transport</keyword>
<evidence type="ECO:0000256" key="6">
    <source>
        <dbReference type="SAM" id="MobiDB-lite"/>
    </source>
</evidence>
<keyword evidence="10" id="KW-1185">Reference proteome</keyword>
<keyword evidence="5 7" id="KW-0472">Membrane</keyword>
<evidence type="ECO:0000256" key="5">
    <source>
        <dbReference type="ARBA" id="ARBA00023136"/>
    </source>
</evidence>
<evidence type="ECO:0000256" key="2">
    <source>
        <dbReference type="ARBA" id="ARBA00022448"/>
    </source>
</evidence>
<name>A0ABY4WIK8_9BACL</name>
<sequence>MSTARQERPPMRSLLTHSGYLQWSAAVQLMRMPSIMTSFAFVLVGGNQIGGLMITAYILCSTFFAIPGGRLIDRIGVKKGAPFFLLLVAGVLTGIVIAAAIFSEGWLLILFAGLTGALMGGIPGAMRSLLSRTIPQHLLASAIAFDATVVELVVVSAPLIAAAAAIYWVPGAVGAMVVSALMAAFLTWRLGRSMEAGASKSQAERVHSEQENAAPDGNSAQATETDKVKRRQQLPEPQEEQEPQHPQQSQQSKQPQQPQQSQQSQQPQQPPQAGPLWWLNRRFVFWMLLSIAFGHALGTAEVGALPIVRQYGGSTGAAAAFISVLAVSSAASGLAYAFFSYKIRFSHTFQAILFLFVSATGCIGLAFSANWVTMAISMIVIGMSTAPLMTVRSLAVEQEIPEERKAEGFSIMNVSHTIGFSLGGFLLSIMPLSWMVTAGGVSGMLVLLSAFLLIPRSGRGAKKSRSQASYSEVP</sequence>
<proteinExistence type="predicted"/>
<evidence type="ECO:0000256" key="7">
    <source>
        <dbReference type="SAM" id="Phobius"/>
    </source>
</evidence>
<feature type="transmembrane region" description="Helical" evidence="7">
    <location>
        <begin position="108"/>
        <end position="126"/>
    </location>
</feature>
<evidence type="ECO:0000256" key="3">
    <source>
        <dbReference type="ARBA" id="ARBA00022692"/>
    </source>
</evidence>
<feature type="transmembrane region" description="Helical" evidence="7">
    <location>
        <begin position="166"/>
        <end position="188"/>
    </location>
</feature>